<accession>A0AAW2J725</accession>
<dbReference type="InterPro" id="IPR013103">
    <property type="entry name" value="RVT_2"/>
</dbReference>
<proteinExistence type="predicted"/>
<dbReference type="EMBL" id="JACGWM010001646">
    <property type="protein sequence ID" value="KAL0290401.1"/>
    <property type="molecule type" value="Genomic_DNA"/>
</dbReference>
<evidence type="ECO:0000313" key="2">
    <source>
        <dbReference type="EMBL" id="KAL0290401.1"/>
    </source>
</evidence>
<name>A0AAW2J725_9LAMI</name>
<comment type="caution">
    <text evidence="2">The sequence shown here is derived from an EMBL/GenBank/DDBJ whole genome shotgun (WGS) entry which is preliminary data.</text>
</comment>
<gene>
    <name evidence="2" type="ORF">Scaly_2672000</name>
</gene>
<evidence type="ECO:0000259" key="1">
    <source>
        <dbReference type="Pfam" id="PF07727"/>
    </source>
</evidence>
<sequence length="189" mass="21475">MQRELDTLEMNHTWSITPLPSGKRAIGCKWVYKLRLKFFTNSESGNNGEFLTMATAHGWPIQQLGVNNAFLHGYLDEDLYLLPLRDTKLNQGLYANWNGPFMVSNRLRGNGMSNLQMRCGRASQEEIHSDETYLHELFTINDIGDARHFLGLEIARKNEGSYVAQTKYILHIIKDVGLTEAKAASTPFP</sequence>
<feature type="domain" description="Reverse transcriptase Ty1/copia-type" evidence="1">
    <location>
        <begin position="126"/>
        <end position="187"/>
    </location>
</feature>
<reference evidence="2" key="2">
    <citation type="journal article" date="2024" name="Plant">
        <title>Genomic evolution and insights into agronomic trait innovations of Sesamum species.</title>
        <authorList>
            <person name="Miao H."/>
            <person name="Wang L."/>
            <person name="Qu L."/>
            <person name="Liu H."/>
            <person name="Sun Y."/>
            <person name="Le M."/>
            <person name="Wang Q."/>
            <person name="Wei S."/>
            <person name="Zheng Y."/>
            <person name="Lin W."/>
            <person name="Duan Y."/>
            <person name="Cao H."/>
            <person name="Xiong S."/>
            <person name="Wang X."/>
            <person name="Wei L."/>
            <person name="Li C."/>
            <person name="Ma Q."/>
            <person name="Ju M."/>
            <person name="Zhao R."/>
            <person name="Li G."/>
            <person name="Mu C."/>
            <person name="Tian Q."/>
            <person name="Mei H."/>
            <person name="Zhang T."/>
            <person name="Gao T."/>
            <person name="Zhang H."/>
        </authorList>
    </citation>
    <scope>NUCLEOTIDE SEQUENCE</scope>
    <source>
        <strain evidence="2">KEN8</strain>
    </source>
</reference>
<dbReference type="AlphaFoldDB" id="A0AAW2J725"/>
<protein>
    <recommendedName>
        <fullName evidence="1">Reverse transcriptase Ty1/copia-type domain-containing protein</fullName>
    </recommendedName>
</protein>
<organism evidence="2">
    <name type="scientific">Sesamum calycinum</name>
    <dbReference type="NCBI Taxonomy" id="2727403"/>
    <lineage>
        <taxon>Eukaryota</taxon>
        <taxon>Viridiplantae</taxon>
        <taxon>Streptophyta</taxon>
        <taxon>Embryophyta</taxon>
        <taxon>Tracheophyta</taxon>
        <taxon>Spermatophyta</taxon>
        <taxon>Magnoliopsida</taxon>
        <taxon>eudicotyledons</taxon>
        <taxon>Gunneridae</taxon>
        <taxon>Pentapetalae</taxon>
        <taxon>asterids</taxon>
        <taxon>lamiids</taxon>
        <taxon>Lamiales</taxon>
        <taxon>Pedaliaceae</taxon>
        <taxon>Sesamum</taxon>
    </lineage>
</organism>
<reference evidence="2" key="1">
    <citation type="submission" date="2020-06" db="EMBL/GenBank/DDBJ databases">
        <authorList>
            <person name="Li T."/>
            <person name="Hu X."/>
            <person name="Zhang T."/>
            <person name="Song X."/>
            <person name="Zhang H."/>
            <person name="Dai N."/>
            <person name="Sheng W."/>
            <person name="Hou X."/>
            <person name="Wei L."/>
        </authorList>
    </citation>
    <scope>NUCLEOTIDE SEQUENCE</scope>
    <source>
        <strain evidence="2">KEN8</strain>
        <tissue evidence="2">Leaf</tissue>
    </source>
</reference>
<dbReference type="Pfam" id="PF07727">
    <property type="entry name" value="RVT_2"/>
    <property type="match status" value="1"/>
</dbReference>